<reference evidence="4" key="2">
    <citation type="submission" date="2017-06" db="EMBL/GenBank/DDBJ databases">
        <title>WGS assembly of Brachypodium distachyon.</title>
        <authorList>
            <consortium name="The International Brachypodium Initiative"/>
            <person name="Lucas S."/>
            <person name="Harmon-Smith M."/>
            <person name="Lail K."/>
            <person name="Tice H."/>
            <person name="Grimwood J."/>
            <person name="Bruce D."/>
            <person name="Barry K."/>
            <person name="Shu S."/>
            <person name="Lindquist E."/>
            <person name="Wang M."/>
            <person name="Pitluck S."/>
            <person name="Vogel J.P."/>
            <person name="Garvin D.F."/>
            <person name="Mockler T.C."/>
            <person name="Schmutz J."/>
            <person name="Rokhsar D."/>
            <person name="Bevan M.W."/>
        </authorList>
    </citation>
    <scope>NUCLEOTIDE SEQUENCE</scope>
    <source>
        <strain evidence="4">Bd21</strain>
    </source>
</reference>
<keyword evidence="6" id="KW-1185">Reference proteome</keyword>
<feature type="compositionally biased region" description="Pro residues" evidence="2">
    <location>
        <begin position="40"/>
        <end position="55"/>
    </location>
</feature>
<evidence type="ECO:0000313" key="5">
    <source>
        <dbReference type="EnsemblPlants" id="PNT63371"/>
    </source>
</evidence>
<accession>A0A2K2CMW4</accession>
<dbReference type="PANTHER" id="PTHR34271">
    <property type="entry name" value="NUCLEOLAR HISTONE METHYLTRANSFERASE-RELATED PROTEIN"/>
    <property type="match status" value="1"/>
</dbReference>
<feature type="region of interest" description="Disordered" evidence="2">
    <location>
        <begin position="253"/>
        <end position="291"/>
    </location>
</feature>
<dbReference type="Pfam" id="PF10440">
    <property type="entry name" value="WIYLD"/>
    <property type="match status" value="1"/>
</dbReference>
<dbReference type="InterPro" id="IPR043017">
    <property type="entry name" value="WIYLD_dom_sf"/>
</dbReference>
<reference evidence="4 5" key="1">
    <citation type="journal article" date="2010" name="Nature">
        <title>Genome sequencing and analysis of the model grass Brachypodium distachyon.</title>
        <authorList>
            <consortium name="International Brachypodium Initiative"/>
        </authorList>
    </citation>
    <scope>NUCLEOTIDE SEQUENCE [LARGE SCALE GENOMIC DNA]</scope>
    <source>
        <strain evidence="4 5">Bd21</strain>
    </source>
</reference>
<dbReference type="OrthoDB" id="1898570at2759"/>
<dbReference type="Proteomes" id="UP000008810">
    <property type="component" value="Chromosome 4"/>
</dbReference>
<dbReference type="STRING" id="15368.A0A2K2CMW4"/>
<feature type="compositionally biased region" description="Basic and acidic residues" evidence="2">
    <location>
        <begin position="259"/>
        <end position="268"/>
    </location>
</feature>
<dbReference type="EnsemblPlants" id="PNT63371">
    <property type="protein sequence ID" value="PNT63371"/>
    <property type="gene ID" value="BRADI_4g14820v3"/>
</dbReference>
<dbReference type="AlphaFoldDB" id="A0A2K2CMW4"/>
<proteinExistence type="predicted"/>
<dbReference type="EMBL" id="CM000883">
    <property type="protein sequence ID" value="PNT63371.1"/>
    <property type="molecule type" value="Genomic_DNA"/>
</dbReference>
<gene>
    <name evidence="4" type="ORF">BRADI_4g14820v3</name>
</gene>
<evidence type="ECO:0000256" key="1">
    <source>
        <dbReference type="SAM" id="Coils"/>
    </source>
</evidence>
<protein>
    <recommendedName>
        <fullName evidence="3">WIYLD domain-containing protein</fullName>
    </recommendedName>
</protein>
<dbReference type="Gramene" id="PNT63371">
    <property type="protein sequence ID" value="PNT63371"/>
    <property type="gene ID" value="BRADI_4g14820v3"/>
</dbReference>
<dbReference type="Gene3D" id="1.10.8.850">
    <property type="entry name" value="Histone-lysine N methyltransferase , C-terminal domain-like"/>
    <property type="match status" value="1"/>
</dbReference>
<sequence length="291" mass="32359">MAAPLAPLTAACLGLRHRVLPPRFPPALRRSTCPAFGPHPAAPAPAPAPSPPHPLRPPVRCLRGCGPAMPRRRSSAGRMDAAIDHFTPMGYNKAQVRSVVNTLLKVYGTEDGKQPWALLEDNCYQVVQDVLFEKQEEEEKLQLQLLQEQEKQSEEEGGAQHLLQEEQHEEVEEDDEALQQEAAMQEAPLENNMTIVRVHTGLPSEAVSAVEEKEEVVPMTIDAPSHRATLQHPLPAVVGLTRRPCYGWISESESDSDYEEHFGNRQHEAPVPTPGGDRLCKKKRPSRWDVK</sequence>
<dbReference type="InParanoid" id="A0A2K2CMW4"/>
<feature type="region of interest" description="Disordered" evidence="2">
    <location>
        <begin position="35"/>
        <end position="55"/>
    </location>
</feature>
<keyword evidence="1" id="KW-0175">Coiled coil</keyword>
<evidence type="ECO:0000256" key="2">
    <source>
        <dbReference type="SAM" id="MobiDB-lite"/>
    </source>
</evidence>
<organism evidence="4">
    <name type="scientific">Brachypodium distachyon</name>
    <name type="common">Purple false brome</name>
    <name type="synonym">Trachynia distachya</name>
    <dbReference type="NCBI Taxonomy" id="15368"/>
    <lineage>
        <taxon>Eukaryota</taxon>
        <taxon>Viridiplantae</taxon>
        <taxon>Streptophyta</taxon>
        <taxon>Embryophyta</taxon>
        <taxon>Tracheophyta</taxon>
        <taxon>Spermatophyta</taxon>
        <taxon>Magnoliopsida</taxon>
        <taxon>Liliopsida</taxon>
        <taxon>Poales</taxon>
        <taxon>Poaceae</taxon>
        <taxon>BOP clade</taxon>
        <taxon>Pooideae</taxon>
        <taxon>Stipodae</taxon>
        <taxon>Brachypodieae</taxon>
        <taxon>Brachypodium</taxon>
    </lineage>
</organism>
<feature type="domain" description="WIYLD" evidence="3">
    <location>
        <begin position="74"/>
        <end position="137"/>
    </location>
</feature>
<dbReference type="PANTHER" id="PTHR34271:SF1">
    <property type="entry name" value="NUCLEOLAR HISTONE METHYLTRANSFERASE-RELATED PROTEIN"/>
    <property type="match status" value="1"/>
</dbReference>
<evidence type="ECO:0000313" key="6">
    <source>
        <dbReference type="Proteomes" id="UP000008810"/>
    </source>
</evidence>
<name>A0A2K2CMW4_BRADI</name>
<evidence type="ECO:0000259" key="3">
    <source>
        <dbReference type="Pfam" id="PF10440"/>
    </source>
</evidence>
<evidence type="ECO:0000313" key="4">
    <source>
        <dbReference type="EMBL" id="PNT63371.1"/>
    </source>
</evidence>
<dbReference type="InterPro" id="IPR018848">
    <property type="entry name" value="WIYLD_domain"/>
</dbReference>
<feature type="coiled-coil region" evidence="1">
    <location>
        <begin position="131"/>
        <end position="181"/>
    </location>
</feature>
<reference evidence="5" key="3">
    <citation type="submission" date="2018-08" db="UniProtKB">
        <authorList>
            <consortium name="EnsemblPlants"/>
        </authorList>
    </citation>
    <scope>IDENTIFICATION</scope>
    <source>
        <strain evidence="5">cv. Bd21</strain>
    </source>
</reference>